<protein>
    <submittedName>
        <fullName evidence="1">DUF4272 domain-containing protein</fullName>
    </submittedName>
</protein>
<comment type="caution">
    <text evidence="1">The sequence shown here is derived from an EMBL/GenBank/DDBJ whole genome shotgun (WGS) entry which is preliminary data.</text>
</comment>
<evidence type="ECO:0000313" key="1">
    <source>
        <dbReference type="EMBL" id="MCM2370414.1"/>
    </source>
</evidence>
<dbReference type="RefSeq" id="WP_250928085.1">
    <property type="nucleotide sequence ID" value="NZ_JAMQBK010000022.1"/>
</dbReference>
<dbReference type="Pfam" id="PF14094">
    <property type="entry name" value="DUF4272"/>
    <property type="match status" value="1"/>
</dbReference>
<proteinExistence type="predicted"/>
<dbReference type="Proteomes" id="UP001202961">
    <property type="component" value="Unassembled WGS sequence"/>
</dbReference>
<gene>
    <name evidence="1" type="ORF">NB063_07225</name>
</gene>
<dbReference type="EMBL" id="JAMQBK010000022">
    <property type="protein sequence ID" value="MCM2370414.1"/>
    <property type="molecule type" value="Genomic_DNA"/>
</dbReference>
<name>A0ABT0U0L6_9BACT</name>
<sequence>MPSIPADTSTRRVFAVSTLRSLPPLPELAAERATDVAIEHADELVAWLADPAFPSHASPIADPIRLHLRNRHHVVAIAGLTAHDEADAAHTASDESLERLFGSDLANFRELQSWAHAANAIWITQDHHVFDPIGRLLLDASGKGPDPEAVIPFPADARQRKANCEVQIRNRLVDPVEGLLPLRGAGEICPVDAADVARRAIALFLVATRAESILTGKPLDTERMKLRCPIGVAALSPRERVFFETELTASTQATLGRAATELAWRYEALMALQWALDMQFDLPWPDEHADLTAVTRLMIDLPDEAIVEQARLRSTDEMLDAAELHYQSFHAVASAQQSGRDLSGIYDPGVVCERLVALAWINGLTPGRADWDAASDWVEGGCV</sequence>
<accession>A0ABT0U0L6</accession>
<reference evidence="1 2" key="1">
    <citation type="journal article" date="2022" name="Syst. Appl. Microbiol.">
        <title>Rhodopirellula aestuarii sp. nov., a novel member of the genus Rhodopirellula isolated from brackish sediments collected in the Tagus River estuary, Portugal.</title>
        <authorList>
            <person name="Vitorino I.R."/>
            <person name="Klimek D."/>
            <person name="Calusinska M."/>
            <person name="Lobo-da-Cunha A."/>
            <person name="Vasconcelos V."/>
            <person name="Lage O.M."/>
        </authorList>
    </citation>
    <scope>NUCLEOTIDE SEQUENCE [LARGE SCALE GENOMIC DNA]</scope>
    <source>
        <strain evidence="1 2">ICT_H3.1</strain>
    </source>
</reference>
<dbReference type="InterPro" id="IPR025368">
    <property type="entry name" value="DUF4272"/>
</dbReference>
<keyword evidence="2" id="KW-1185">Reference proteome</keyword>
<organism evidence="1 2">
    <name type="scientific">Aporhodopirellula aestuarii</name>
    <dbReference type="NCBI Taxonomy" id="2950107"/>
    <lineage>
        <taxon>Bacteria</taxon>
        <taxon>Pseudomonadati</taxon>
        <taxon>Planctomycetota</taxon>
        <taxon>Planctomycetia</taxon>
        <taxon>Pirellulales</taxon>
        <taxon>Pirellulaceae</taxon>
        <taxon>Aporhodopirellula</taxon>
    </lineage>
</organism>
<evidence type="ECO:0000313" key="2">
    <source>
        <dbReference type="Proteomes" id="UP001202961"/>
    </source>
</evidence>